<feature type="compositionally biased region" description="Low complexity" evidence="1">
    <location>
        <begin position="52"/>
        <end position="62"/>
    </location>
</feature>
<gene>
    <name evidence="2" type="ordered locus">SCATT_37050</name>
</gene>
<proteinExistence type="predicted"/>
<dbReference type="HOGENOM" id="CLU_1474346_0_0_11"/>
<keyword evidence="3" id="KW-1185">Reference proteome</keyword>
<evidence type="ECO:0000313" key="2">
    <source>
        <dbReference type="EMBL" id="AEW96076.1"/>
    </source>
</evidence>
<dbReference type="KEGG" id="sct:SCAT_3716"/>
<organism evidence="2 3">
    <name type="scientific">Streptantibioticus cattleyicolor (strain ATCC 35852 / DSM 46488 / JCM 4925 / NBRC 14057 / NRRL 8057)</name>
    <name type="common">Streptomyces cattleya</name>
    <dbReference type="NCBI Taxonomy" id="1003195"/>
    <lineage>
        <taxon>Bacteria</taxon>
        <taxon>Bacillati</taxon>
        <taxon>Actinomycetota</taxon>
        <taxon>Actinomycetes</taxon>
        <taxon>Kitasatosporales</taxon>
        <taxon>Streptomycetaceae</taxon>
        <taxon>Streptantibioticus</taxon>
    </lineage>
</organism>
<feature type="region of interest" description="Disordered" evidence="1">
    <location>
        <begin position="1"/>
        <end position="62"/>
    </location>
</feature>
<protein>
    <submittedName>
        <fullName evidence="2">Uncharacterized protein</fullName>
    </submittedName>
</protein>
<feature type="compositionally biased region" description="Basic and acidic residues" evidence="1">
    <location>
        <begin position="42"/>
        <end position="51"/>
    </location>
</feature>
<evidence type="ECO:0000313" key="3">
    <source>
        <dbReference type="Proteomes" id="UP000007842"/>
    </source>
</evidence>
<reference evidence="3" key="1">
    <citation type="submission" date="2011-12" db="EMBL/GenBank/DDBJ databases">
        <title>Complete genome sequence of Streptomyces cattleya strain DSM 46488.</title>
        <authorList>
            <person name="Ou H.-Y."/>
            <person name="Li P."/>
            <person name="Zhao C."/>
            <person name="O'Hagan D."/>
            <person name="Deng Z."/>
        </authorList>
    </citation>
    <scope>NUCLEOTIDE SEQUENCE [LARGE SCALE GENOMIC DNA]</scope>
    <source>
        <strain evidence="3">ATCC 35852 / DSM 46488 / JCM 4925 / NBRC 14057 / NRRL 8057</strain>
    </source>
</reference>
<sequence length="183" mass="17855">MGRGSGTGGDGTPGEEPPAATGGVVIGGSMTGGAVASGARSSARDASRRDTAVPVESLPAPAAPAVPAAPGQVYVAGHVTGGAVAAGEDSEAVHEATTTDAAHRELLAAVTLLREHLASFARTDDVAAVDAELAVVQDEIGTTGRADTGRLRWLRDRLTAAGTVLAALSSAATVAQAIQALAG</sequence>
<dbReference type="STRING" id="1003195.SCATT_37050"/>
<dbReference type="EMBL" id="CP003219">
    <property type="protein sequence ID" value="AEW96076.1"/>
    <property type="molecule type" value="Genomic_DNA"/>
</dbReference>
<name>F8K092_STREN</name>
<dbReference type="RefSeq" id="WP_014144436.1">
    <property type="nucleotide sequence ID" value="NC_016111.1"/>
</dbReference>
<dbReference type="Proteomes" id="UP000007842">
    <property type="component" value="Chromosome"/>
</dbReference>
<accession>F8K092</accession>
<feature type="compositionally biased region" description="Gly residues" evidence="1">
    <location>
        <begin position="1"/>
        <end position="12"/>
    </location>
</feature>
<dbReference type="eggNOG" id="ENOG5030NT6">
    <property type="taxonomic scope" value="Bacteria"/>
</dbReference>
<evidence type="ECO:0000256" key="1">
    <source>
        <dbReference type="SAM" id="MobiDB-lite"/>
    </source>
</evidence>
<dbReference type="AlphaFoldDB" id="F8K092"/>
<dbReference type="PATRIC" id="fig|1003195.11.peg.5177"/>
<feature type="compositionally biased region" description="Low complexity" evidence="1">
    <location>
        <begin position="32"/>
        <end position="41"/>
    </location>
</feature>
<dbReference type="KEGG" id="scy:SCATT_37050"/>
<accession>G8X085</accession>